<name>A0ABQ5R0C6_9ACTN</name>
<dbReference type="SUPFAM" id="SSF46689">
    <property type="entry name" value="Homeodomain-like"/>
    <property type="match status" value="1"/>
</dbReference>
<dbReference type="PROSITE" id="PS50977">
    <property type="entry name" value="HTH_TETR_2"/>
    <property type="match status" value="1"/>
</dbReference>
<dbReference type="SUPFAM" id="SSF48498">
    <property type="entry name" value="Tetracyclin repressor-like, C-terminal domain"/>
    <property type="match status" value="1"/>
</dbReference>
<evidence type="ECO:0000259" key="3">
    <source>
        <dbReference type="PROSITE" id="PS50977"/>
    </source>
</evidence>
<gene>
    <name evidence="4" type="ORF">Pa4123_51360</name>
</gene>
<dbReference type="EMBL" id="BSDI01000028">
    <property type="protein sequence ID" value="GLH99859.1"/>
    <property type="molecule type" value="Genomic_DNA"/>
</dbReference>
<dbReference type="InterPro" id="IPR001647">
    <property type="entry name" value="HTH_TetR"/>
</dbReference>
<accession>A0ABQ5R0C6</accession>
<dbReference type="InterPro" id="IPR041583">
    <property type="entry name" value="TetR_C_31"/>
</dbReference>
<keyword evidence="5" id="KW-1185">Reference proteome</keyword>
<keyword evidence="1 2" id="KW-0238">DNA-binding</keyword>
<dbReference type="InterPro" id="IPR050109">
    <property type="entry name" value="HTH-type_TetR-like_transc_reg"/>
</dbReference>
<dbReference type="RefSeq" id="WP_281899805.1">
    <property type="nucleotide sequence ID" value="NZ_BSDI01000028.1"/>
</dbReference>
<dbReference type="InterPro" id="IPR036271">
    <property type="entry name" value="Tet_transcr_reg_TetR-rel_C_sf"/>
</dbReference>
<proteinExistence type="predicted"/>
<sequence>MTGRRPQRPRDPEARRAALAAAVVEVVAEVGIGRTTHRAVAARAGLPLGTTTYYFPTLDDLVATGLAHATEALRAELDAWSARLGTATDPAATLAGLVVGYLADRRRARVEYELYVAAARNPALRPLAETWLHGLRDLLIPHTGATAARDVAALVDGAVLQALATDTKLNRADLAAAIRRLTP</sequence>
<dbReference type="Proteomes" id="UP001144280">
    <property type="component" value="Unassembled WGS sequence"/>
</dbReference>
<dbReference type="Gene3D" id="1.10.357.10">
    <property type="entry name" value="Tetracycline Repressor, domain 2"/>
    <property type="match status" value="1"/>
</dbReference>
<feature type="domain" description="HTH tetR-type" evidence="3">
    <location>
        <begin position="13"/>
        <end position="73"/>
    </location>
</feature>
<dbReference type="PANTHER" id="PTHR30055">
    <property type="entry name" value="HTH-TYPE TRANSCRIPTIONAL REGULATOR RUTR"/>
    <property type="match status" value="1"/>
</dbReference>
<protein>
    <submittedName>
        <fullName evidence="4">TetR family transcriptional regulator</fullName>
    </submittedName>
</protein>
<organism evidence="4 5">
    <name type="scientific">Phytohabitans aurantiacus</name>
    <dbReference type="NCBI Taxonomy" id="3016789"/>
    <lineage>
        <taxon>Bacteria</taxon>
        <taxon>Bacillati</taxon>
        <taxon>Actinomycetota</taxon>
        <taxon>Actinomycetes</taxon>
        <taxon>Micromonosporales</taxon>
        <taxon>Micromonosporaceae</taxon>
    </lineage>
</organism>
<evidence type="ECO:0000256" key="1">
    <source>
        <dbReference type="ARBA" id="ARBA00023125"/>
    </source>
</evidence>
<dbReference type="PANTHER" id="PTHR30055:SF231">
    <property type="entry name" value="TRANSCRIPTIONAL REGULATORY PROTEIN (PROBABLY DEOR-FAMILY)-RELATED"/>
    <property type="match status" value="1"/>
</dbReference>
<dbReference type="InterPro" id="IPR009057">
    <property type="entry name" value="Homeodomain-like_sf"/>
</dbReference>
<evidence type="ECO:0000313" key="4">
    <source>
        <dbReference type="EMBL" id="GLH99859.1"/>
    </source>
</evidence>
<reference evidence="4" key="1">
    <citation type="submission" date="2022-12" db="EMBL/GenBank/DDBJ databases">
        <title>New Phytohabitans aurantiacus sp. RD004123 nov., an actinomycete isolated from soil.</title>
        <authorList>
            <person name="Triningsih D.W."/>
            <person name="Harunari E."/>
            <person name="Igarashi Y."/>
        </authorList>
    </citation>
    <scope>NUCLEOTIDE SEQUENCE</scope>
    <source>
        <strain evidence="4">RD004123</strain>
    </source>
</reference>
<feature type="DNA-binding region" description="H-T-H motif" evidence="2">
    <location>
        <begin position="36"/>
        <end position="55"/>
    </location>
</feature>
<comment type="caution">
    <text evidence="4">The sequence shown here is derived from an EMBL/GenBank/DDBJ whole genome shotgun (WGS) entry which is preliminary data.</text>
</comment>
<evidence type="ECO:0000256" key="2">
    <source>
        <dbReference type="PROSITE-ProRule" id="PRU00335"/>
    </source>
</evidence>
<dbReference type="Pfam" id="PF17940">
    <property type="entry name" value="TetR_C_31"/>
    <property type="match status" value="1"/>
</dbReference>
<evidence type="ECO:0000313" key="5">
    <source>
        <dbReference type="Proteomes" id="UP001144280"/>
    </source>
</evidence>